<evidence type="ECO:0000256" key="10">
    <source>
        <dbReference type="ARBA" id="ARBA00022723"/>
    </source>
</evidence>
<evidence type="ECO:0000256" key="1">
    <source>
        <dbReference type="ARBA" id="ARBA00001936"/>
    </source>
</evidence>
<evidence type="ECO:0000256" key="2">
    <source>
        <dbReference type="ARBA" id="ARBA00001946"/>
    </source>
</evidence>
<dbReference type="PANTHER" id="PTHR13872">
    <property type="entry name" value="DOLICHYL-DIPHOSPHOOLIGOSACCHARIDE--PROTEIN GLYCOSYLTRANSFERASE SUBUNIT"/>
    <property type="match status" value="1"/>
</dbReference>
<keyword evidence="12 17" id="KW-1133">Transmembrane helix</keyword>
<feature type="transmembrane region" description="Helical" evidence="17">
    <location>
        <begin position="458"/>
        <end position="477"/>
    </location>
</feature>
<comment type="cofactor">
    <cofactor evidence="1">
        <name>Mn(2+)</name>
        <dbReference type="ChEBI" id="CHEBI:29035"/>
    </cofactor>
</comment>
<dbReference type="EMBL" id="JAGVWC010000009">
    <property type="protein sequence ID" value="MBS3061344.1"/>
    <property type="molecule type" value="Genomic_DNA"/>
</dbReference>
<comment type="catalytic activity">
    <reaction evidence="16">
        <text>an archaeal dolichyl phosphooligosaccharide + [protein]-L-asparagine = an archaeal dolichyl phosphate + a glycoprotein with the oligosaccharide chain attached by N-beta-D-glycosyl linkage to a protein L-asparagine.</text>
        <dbReference type="EC" id="2.4.99.21"/>
    </reaction>
</comment>
<feature type="transmembrane region" description="Helical" evidence="17">
    <location>
        <begin position="216"/>
        <end position="234"/>
    </location>
</feature>
<name>A0A8T4L4B4_9ARCH</name>
<dbReference type="AlphaFoldDB" id="A0A8T4L4B4"/>
<dbReference type="GO" id="GO:0004576">
    <property type="term" value="F:oligosaccharyl transferase activity"/>
    <property type="evidence" value="ECO:0007669"/>
    <property type="project" value="InterPro"/>
</dbReference>
<feature type="transmembrane region" description="Helical" evidence="17">
    <location>
        <begin position="290"/>
        <end position="311"/>
    </location>
</feature>
<evidence type="ECO:0000256" key="13">
    <source>
        <dbReference type="ARBA" id="ARBA00023136"/>
    </source>
</evidence>
<keyword evidence="10" id="KW-0479">Metal-binding</keyword>
<evidence type="ECO:0000256" key="4">
    <source>
        <dbReference type="ARBA" id="ARBA00004922"/>
    </source>
</evidence>
<keyword evidence="13 17" id="KW-0472">Membrane</keyword>
<dbReference type="GO" id="GO:0016020">
    <property type="term" value="C:membrane"/>
    <property type="evidence" value="ECO:0007669"/>
    <property type="project" value="InterPro"/>
</dbReference>
<feature type="transmembrane region" description="Helical" evidence="17">
    <location>
        <begin position="241"/>
        <end position="261"/>
    </location>
</feature>
<protein>
    <recommendedName>
        <fullName evidence="6">dolichyl-phosphooligosaccharide-protein glycotransferase</fullName>
        <ecNumber evidence="6">2.4.99.21</ecNumber>
    </recommendedName>
    <alternativeName>
        <fullName evidence="15">Oligosaccharyl transferase</fullName>
    </alternativeName>
</protein>
<feature type="transmembrane region" description="Helical" evidence="17">
    <location>
        <begin position="371"/>
        <end position="391"/>
    </location>
</feature>
<feature type="transmembrane region" description="Helical" evidence="17">
    <location>
        <begin position="12"/>
        <end position="32"/>
    </location>
</feature>
<comment type="subcellular location">
    <subcellularLocation>
        <location evidence="3">Endomembrane system</location>
        <topology evidence="3">Multi-pass membrane protein</topology>
    </subcellularLocation>
</comment>
<evidence type="ECO:0000256" key="11">
    <source>
        <dbReference type="ARBA" id="ARBA00022842"/>
    </source>
</evidence>
<feature type="transmembrane region" description="Helical" evidence="17">
    <location>
        <begin position="332"/>
        <end position="351"/>
    </location>
</feature>
<dbReference type="GO" id="GO:0012505">
    <property type="term" value="C:endomembrane system"/>
    <property type="evidence" value="ECO:0007669"/>
    <property type="project" value="UniProtKB-SubCell"/>
</dbReference>
<feature type="transmembrane region" description="Helical" evidence="17">
    <location>
        <begin position="140"/>
        <end position="156"/>
    </location>
</feature>
<reference evidence="19" key="1">
    <citation type="submission" date="2021-03" db="EMBL/GenBank/DDBJ databases">
        <authorList>
            <person name="Jaffe A."/>
        </authorList>
    </citation>
    <scope>NUCLEOTIDE SEQUENCE</scope>
    <source>
        <strain evidence="19">RIFCSPLOWO2_01_FULL_AR10_48_17</strain>
    </source>
</reference>
<feature type="transmembrane region" description="Helical" evidence="17">
    <location>
        <begin position="162"/>
        <end position="181"/>
    </location>
</feature>
<feature type="transmembrane region" description="Helical" evidence="17">
    <location>
        <begin position="82"/>
        <end position="102"/>
    </location>
</feature>
<dbReference type="EC" id="2.4.99.21" evidence="6"/>
<feature type="transmembrane region" description="Helical" evidence="17">
    <location>
        <begin position="426"/>
        <end position="446"/>
    </location>
</feature>
<dbReference type="PANTHER" id="PTHR13872:SF1">
    <property type="entry name" value="DOLICHYL-DIPHOSPHOOLIGOSACCHARIDE--PROTEIN GLYCOSYLTRANSFERASE SUBUNIT STT3B"/>
    <property type="match status" value="1"/>
</dbReference>
<evidence type="ECO:0000313" key="20">
    <source>
        <dbReference type="Proteomes" id="UP000675968"/>
    </source>
</evidence>
<gene>
    <name evidence="19" type="ORF">J4215_02065</name>
</gene>
<keyword evidence="14" id="KW-0464">Manganese</keyword>
<feature type="domain" description="Oligosaccharyl transferase STT3 N-terminal" evidence="18">
    <location>
        <begin position="37"/>
        <end position="448"/>
    </location>
</feature>
<evidence type="ECO:0000256" key="5">
    <source>
        <dbReference type="ARBA" id="ARBA00010810"/>
    </source>
</evidence>
<accession>A0A8T4L4B4</accession>
<dbReference type="InterPro" id="IPR048307">
    <property type="entry name" value="STT3_N"/>
</dbReference>
<evidence type="ECO:0000259" key="18">
    <source>
        <dbReference type="Pfam" id="PF02516"/>
    </source>
</evidence>
<organism evidence="19 20">
    <name type="scientific">Candidatus Iainarchaeum sp</name>
    <dbReference type="NCBI Taxonomy" id="3101447"/>
    <lineage>
        <taxon>Archaea</taxon>
        <taxon>Candidatus Iainarchaeota</taxon>
        <taxon>Candidatus Iainarchaeia</taxon>
        <taxon>Candidatus Iainarchaeales</taxon>
        <taxon>Candidatus Iainarchaeaceae</taxon>
        <taxon>Candidatus Iainarchaeum</taxon>
    </lineage>
</organism>
<keyword evidence="9 17" id="KW-0812">Transmembrane</keyword>
<feature type="transmembrane region" description="Helical" evidence="17">
    <location>
        <begin position="403"/>
        <end position="420"/>
    </location>
</feature>
<keyword evidence="11" id="KW-0460">Magnesium</keyword>
<evidence type="ECO:0000313" key="19">
    <source>
        <dbReference type="EMBL" id="MBS3061344.1"/>
    </source>
</evidence>
<evidence type="ECO:0000256" key="12">
    <source>
        <dbReference type="ARBA" id="ARBA00022989"/>
    </source>
</evidence>
<evidence type="ECO:0000256" key="7">
    <source>
        <dbReference type="ARBA" id="ARBA00022676"/>
    </source>
</evidence>
<dbReference type="GO" id="GO:0046872">
    <property type="term" value="F:metal ion binding"/>
    <property type="evidence" value="ECO:0007669"/>
    <property type="project" value="UniProtKB-KW"/>
</dbReference>
<comment type="pathway">
    <text evidence="4">Protein modification; protein glycosylation.</text>
</comment>
<dbReference type="Proteomes" id="UP000675968">
    <property type="component" value="Unassembled WGS sequence"/>
</dbReference>
<comment type="cofactor">
    <cofactor evidence="2">
        <name>Mg(2+)</name>
        <dbReference type="ChEBI" id="CHEBI:18420"/>
    </cofactor>
</comment>
<keyword evidence="8" id="KW-0808">Transferase</keyword>
<evidence type="ECO:0000256" key="6">
    <source>
        <dbReference type="ARBA" id="ARBA00012602"/>
    </source>
</evidence>
<evidence type="ECO:0000256" key="9">
    <source>
        <dbReference type="ARBA" id="ARBA00022692"/>
    </source>
</evidence>
<keyword evidence="7" id="KW-0328">Glycosyltransferase</keyword>
<evidence type="ECO:0000256" key="8">
    <source>
        <dbReference type="ARBA" id="ARBA00022679"/>
    </source>
</evidence>
<evidence type="ECO:0000256" key="15">
    <source>
        <dbReference type="ARBA" id="ARBA00030679"/>
    </source>
</evidence>
<dbReference type="Gene3D" id="3.40.50.12610">
    <property type="match status" value="1"/>
</dbReference>
<feature type="transmembrane region" description="Helical" evidence="17">
    <location>
        <begin position="108"/>
        <end position="131"/>
    </location>
</feature>
<dbReference type="Pfam" id="PF02516">
    <property type="entry name" value="STT3"/>
    <property type="match status" value="1"/>
</dbReference>
<comment type="similarity">
    <text evidence="5">Belongs to the STT3 family.</text>
</comment>
<evidence type="ECO:0000256" key="14">
    <source>
        <dbReference type="ARBA" id="ARBA00023211"/>
    </source>
</evidence>
<reference evidence="19" key="2">
    <citation type="submission" date="2021-05" db="EMBL/GenBank/DDBJ databases">
        <title>Protein family content uncovers lineage relationships and bacterial pathway maintenance mechanisms in DPANN archaea.</title>
        <authorList>
            <person name="Castelle C.J."/>
            <person name="Meheust R."/>
            <person name="Jaffe A.L."/>
            <person name="Seitz K."/>
            <person name="Gong X."/>
            <person name="Baker B.J."/>
            <person name="Banfield J.F."/>
        </authorList>
    </citation>
    <scope>NUCLEOTIDE SEQUENCE</scope>
    <source>
        <strain evidence="19">RIFCSPLOWO2_01_FULL_AR10_48_17</strain>
    </source>
</reference>
<evidence type="ECO:0000256" key="16">
    <source>
        <dbReference type="ARBA" id="ARBA00034066"/>
    </source>
</evidence>
<feature type="transmembrane region" description="Helical" evidence="17">
    <location>
        <begin position="193"/>
        <end position="210"/>
    </location>
</feature>
<evidence type="ECO:0000256" key="17">
    <source>
        <dbReference type="SAM" id="Phobius"/>
    </source>
</evidence>
<evidence type="ECO:0000256" key="3">
    <source>
        <dbReference type="ARBA" id="ARBA00004127"/>
    </source>
</evidence>
<proteinExistence type="inferred from homology"/>
<comment type="caution">
    <text evidence="19">The sequence shown here is derived from an EMBL/GenBank/DDBJ whole genome shotgun (WGS) entry which is preliminary data.</text>
</comment>
<dbReference type="InterPro" id="IPR003674">
    <property type="entry name" value="Oligo_trans_STT3"/>
</dbReference>
<sequence length="715" mass="79885">MDIQDFLKKIDWRHVAILGFIFLLAFGIRAYLFKYDLMFEFDTYWHTRMTAEIIQNGVPPTVDPLAYTHLPNGSPIPMVTILFWYVGAAFYSVAALLFTGSLAYNKEFLIQVVKFLPAFYGALTCLVLYFIGKEAYDRKTGYVMAFFGAVSASFIYRTMAGFYEAGTLGHVVLVLGILFLVRAAKRLDDTRGFALNIAAAGVVFGILSYTYGIFQIVPLLLGFFLIFFGLEVAAKKGFRSAGVFVGGVIGAFVIFYLATLVGQNADWLNDVNYLVSHSVGKVLGGSFGNLIVPLIILVLLIGVAILLFFSIRKKGKEKATETDESFSRVLQIGKVVLLVLILVGTVILTQLPKTQGGVAASSVGEESPGYLYFAHKFNALIILPILMLILIPLVEFKRKSIDPGAMILFAYVLLSFYMAWDRLHYSFNFGVPIAIAAGYVFYHTLLFFNRRDKTERQVIGVALLFLVLVGVSSATLFTQQNTPNIEENTGWKEGLLWLSKNTPKDAKMFNWWDEGHWISFVGERKVITDNRNFDQKANSAVGVFSTTSDLNEALGLLKKYDSDYLLLGSDLFAKRNSMILYAYYLENPVPPQGDARFDNVQSFTAPCGTTTESGVEWVNCAGNRIPKNTFQTIPTAWTDKPTTIEDQRNPIFLYRSADSGRLIKLSAKVNSTVFAKVWLHAPEMANLFEEVYPNNVSGATEKEFKVFKIKKENFS</sequence>